<accession>H6X3J9</accession>
<evidence type="ECO:0000313" key="1">
    <source>
        <dbReference type="EMBL" id="AFA44315.1"/>
    </source>
</evidence>
<gene>
    <name evidence="1" type="ORF">RaK2_00042</name>
</gene>
<dbReference type="KEGG" id="vg:14012630"/>
<name>H6X3J9_9CAUD</name>
<keyword evidence="2" id="KW-1185">Reference proteome</keyword>
<dbReference type="EMBL" id="JQ513383">
    <property type="protein sequence ID" value="AFA44315.1"/>
    <property type="molecule type" value="Genomic_DNA"/>
</dbReference>
<protein>
    <submittedName>
        <fullName evidence="1">Uncharacterized protein</fullName>
    </submittedName>
</protein>
<dbReference type="Proteomes" id="UP000007524">
    <property type="component" value="Segment"/>
</dbReference>
<dbReference type="RefSeq" id="YP_007007197.1">
    <property type="nucleotide sequence ID" value="NC_019526.1"/>
</dbReference>
<reference evidence="1 2" key="1">
    <citation type="journal article" date="2012" name="J. Virol.">
        <title>Genome of Klebsiella sp.-Infecting Bacteriophage vB_KleM_RaK2.</title>
        <authorList>
            <person name="Simoliunas E."/>
            <person name="Kaliniene L."/>
            <person name="Truncaite L."/>
            <person name="Klausa V."/>
            <person name="Zajanckauskaite A."/>
            <person name="Meskys R."/>
        </authorList>
    </citation>
    <scope>NUCLEOTIDE SEQUENCE [LARGE SCALE GENOMIC DNA]</scope>
</reference>
<dbReference type="OrthoDB" id="9539at10239"/>
<sequence>MATMLDKYGVPISGGGNMMKSPKPKYRYRVIFFGFGANDDGNMITLDTNTVGAVSVSHENVTVHSYNSSAHYKGKYSWNTIEVAFRDSVGNDSAKAVYNQMRKEFNYYTQESRTSDSQFKFEMWIQELDGSNSSERTNLFQGTLSTWVCQGCFITETNFGEWDYSSSDPQVITMTVQPDGCAKLGPTGLPFGDEVSGNGTPEGASSISGAQTVINETSITDSNFYTS</sequence>
<evidence type="ECO:0000313" key="2">
    <source>
        <dbReference type="Proteomes" id="UP000007524"/>
    </source>
</evidence>
<proteinExistence type="predicted"/>
<organism evidence="1 2">
    <name type="scientific">Klebsiella phage vB_KleM_RaK2</name>
    <dbReference type="NCBI Taxonomy" id="1147094"/>
    <lineage>
        <taxon>Viruses</taxon>
        <taxon>Duplodnaviria</taxon>
        <taxon>Heunggongvirae</taxon>
        <taxon>Uroviricota</taxon>
        <taxon>Caudoviricetes</taxon>
        <taxon>Alcyoneusvirus</taxon>
        <taxon>Alcyoneusvirus RaK2</taxon>
    </lineage>
</organism>
<dbReference type="GeneID" id="14012630"/>